<protein>
    <submittedName>
        <fullName evidence="2">Uncharacterized protein</fullName>
    </submittedName>
</protein>
<proteinExistence type="predicted"/>
<feature type="region of interest" description="Disordered" evidence="1">
    <location>
        <begin position="43"/>
        <end position="67"/>
    </location>
</feature>
<evidence type="ECO:0000256" key="1">
    <source>
        <dbReference type="SAM" id="MobiDB-lite"/>
    </source>
</evidence>
<reference evidence="2" key="2">
    <citation type="submission" date="2020-09" db="EMBL/GenBank/DDBJ databases">
        <authorList>
            <person name="Sun Q."/>
            <person name="Ohkuma M."/>
        </authorList>
    </citation>
    <scope>NUCLEOTIDE SEQUENCE</scope>
    <source>
        <strain evidence="2">JCM 4369</strain>
    </source>
</reference>
<accession>A0A918IFV8</accession>
<organism evidence="2 3">
    <name type="scientific">Streptomyces filipinensis</name>
    <dbReference type="NCBI Taxonomy" id="66887"/>
    <lineage>
        <taxon>Bacteria</taxon>
        <taxon>Bacillati</taxon>
        <taxon>Actinomycetota</taxon>
        <taxon>Actinomycetes</taxon>
        <taxon>Kitasatosporales</taxon>
        <taxon>Streptomycetaceae</taxon>
        <taxon>Streptomyces</taxon>
    </lineage>
</organism>
<evidence type="ECO:0000313" key="3">
    <source>
        <dbReference type="Proteomes" id="UP000618795"/>
    </source>
</evidence>
<name>A0A918IFV8_9ACTN</name>
<dbReference type="Proteomes" id="UP000618795">
    <property type="component" value="Unassembled WGS sequence"/>
</dbReference>
<dbReference type="EMBL" id="BMTD01000015">
    <property type="protein sequence ID" value="GGV12389.1"/>
    <property type="molecule type" value="Genomic_DNA"/>
</dbReference>
<gene>
    <name evidence="2" type="ORF">GCM10010260_58820</name>
</gene>
<sequence length="67" mass="7697">MTILLVISAAVIAILQELVENVVLAWKYVRRLQRRRREDRAIWQKADRSPQESYPSDPFAGNTGGRS</sequence>
<evidence type="ECO:0000313" key="2">
    <source>
        <dbReference type="EMBL" id="GGV12389.1"/>
    </source>
</evidence>
<reference evidence="2" key="1">
    <citation type="journal article" date="2014" name="Int. J. Syst. Evol. Microbiol.">
        <title>Complete genome sequence of Corynebacterium casei LMG S-19264T (=DSM 44701T), isolated from a smear-ripened cheese.</title>
        <authorList>
            <consortium name="US DOE Joint Genome Institute (JGI-PGF)"/>
            <person name="Walter F."/>
            <person name="Albersmeier A."/>
            <person name="Kalinowski J."/>
            <person name="Ruckert C."/>
        </authorList>
    </citation>
    <scope>NUCLEOTIDE SEQUENCE</scope>
    <source>
        <strain evidence="2">JCM 4369</strain>
    </source>
</reference>
<dbReference type="AlphaFoldDB" id="A0A918IFV8"/>
<comment type="caution">
    <text evidence="2">The sequence shown here is derived from an EMBL/GenBank/DDBJ whole genome shotgun (WGS) entry which is preliminary data.</text>
</comment>
<keyword evidence="3" id="KW-1185">Reference proteome</keyword>